<comment type="caution">
    <text evidence="3">The sequence shown here is derived from an EMBL/GenBank/DDBJ whole genome shotgun (WGS) entry which is preliminary data.</text>
</comment>
<name>A0A4S4K642_9APHY</name>
<accession>A0A4S4K642</accession>
<keyword evidence="2" id="KW-0732">Signal</keyword>
<dbReference type="Proteomes" id="UP000309038">
    <property type="component" value="Unassembled WGS sequence"/>
</dbReference>
<dbReference type="EMBL" id="SGPJ01001084">
    <property type="protein sequence ID" value="THG92587.1"/>
    <property type="molecule type" value="Genomic_DNA"/>
</dbReference>
<proteinExistence type="predicted"/>
<evidence type="ECO:0000313" key="4">
    <source>
        <dbReference type="Proteomes" id="UP000309038"/>
    </source>
</evidence>
<evidence type="ECO:0000313" key="3">
    <source>
        <dbReference type="EMBL" id="THG92587.1"/>
    </source>
</evidence>
<keyword evidence="1" id="KW-0812">Transmembrane</keyword>
<evidence type="ECO:0000256" key="2">
    <source>
        <dbReference type="SAM" id="SignalP"/>
    </source>
</evidence>
<protein>
    <submittedName>
        <fullName evidence="3">Uncharacterized protein</fullName>
    </submittedName>
</protein>
<gene>
    <name evidence="3" type="ORF">EW026_g8361</name>
</gene>
<keyword evidence="4" id="KW-1185">Reference proteome</keyword>
<organism evidence="3 4">
    <name type="scientific">Hermanssonia centrifuga</name>
    <dbReference type="NCBI Taxonomy" id="98765"/>
    <lineage>
        <taxon>Eukaryota</taxon>
        <taxon>Fungi</taxon>
        <taxon>Dikarya</taxon>
        <taxon>Basidiomycota</taxon>
        <taxon>Agaricomycotina</taxon>
        <taxon>Agaricomycetes</taxon>
        <taxon>Polyporales</taxon>
        <taxon>Meruliaceae</taxon>
        <taxon>Hermanssonia</taxon>
    </lineage>
</organism>
<feature type="chain" id="PRO_5020950646" evidence="2">
    <location>
        <begin position="24"/>
        <end position="69"/>
    </location>
</feature>
<reference evidence="3 4" key="1">
    <citation type="submission" date="2019-02" db="EMBL/GenBank/DDBJ databases">
        <title>Genome sequencing of the rare red list fungi Phlebia centrifuga.</title>
        <authorList>
            <person name="Buettner E."/>
            <person name="Kellner H."/>
        </authorList>
    </citation>
    <scope>NUCLEOTIDE SEQUENCE [LARGE SCALE GENOMIC DNA]</scope>
    <source>
        <strain evidence="3 4">DSM 108282</strain>
    </source>
</reference>
<dbReference type="AlphaFoldDB" id="A0A4S4K642"/>
<feature type="transmembrane region" description="Helical" evidence="1">
    <location>
        <begin position="47"/>
        <end position="66"/>
    </location>
</feature>
<feature type="signal peptide" evidence="2">
    <location>
        <begin position="1"/>
        <end position="23"/>
    </location>
</feature>
<sequence>MFGAGAGLVGSWLTMTLYGLALAQTYTYSMECANDSLWMKASVLVVWVLNTAHLAFTSHAVYHILVRYP</sequence>
<keyword evidence="1" id="KW-1133">Transmembrane helix</keyword>
<evidence type="ECO:0000256" key="1">
    <source>
        <dbReference type="SAM" id="Phobius"/>
    </source>
</evidence>
<keyword evidence="1" id="KW-0472">Membrane</keyword>